<dbReference type="EMBL" id="BAAARK010000009">
    <property type="protein sequence ID" value="GAA2662874.1"/>
    <property type="molecule type" value="Genomic_DNA"/>
</dbReference>
<dbReference type="SUPFAM" id="SSF47741">
    <property type="entry name" value="CO dehydrogenase ISP C-domain like"/>
    <property type="match status" value="1"/>
</dbReference>
<comment type="caution">
    <text evidence="2">The sequence shown here is derived from an EMBL/GenBank/DDBJ whole genome shotgun (WGS) entry which is preliminary data.</text>
</comment>
<evidence type="ECO:0000313" key="3">
    <source>
        <dbReference type="Proteomes" id="UP001500994"/>
    </source>
</evidence>
<keyword evidence="3" id="KW-1185">Reference proteome</keyword>
<dbReference type="InterPro" id="IPR036010">
    <property type="entry name" value="2Fe-2S_ferredoxin-like_sf"/>
</dbReference>
<dbReference type="Gene3D" id="1.10.150.120">
    <property type="entry name" value="[2Fe-2S]-binding domain"/>
    <property type="match status" value="1"/>
</dbReference>
<dbReference type="PANTHER" id="PTHR45331:SF2">
    <property type="entry name" value="OXIDOREDUCTASE WITH IRON-SULFUR SUBUNIT"/>
    <property type="match status" value="1"/>
</dbReference>
<accession>A0ABN3RX72</accession>
<sequence length="169" mass="18209">MAAPSGAQGATVPEHTFILNGKPVTAEVEDDVRLLWVLRDVLGVTGPKYGCGLGVCQACTSHLNGKAFNPCSVPVKDVRPDDEVTTIEGLPATVGKDLHPMQEAWLEYDVAQCGYCQPGQIMAAVAKVKQARAAGREITEADLDEIRNVCRCGTYHRIREAITDGAKRF</sequence>
<name>A0ABN3RX72_9ACTN</name>
<reference evidence="2 3" key="1">
    <citation type="journal article" date="2019" name="Int. J. Syst. Evol. Microbiol.">
        <title>The Global Catalogue of Microorganisms (GCM) 10K type strain sequencing project: providing services to taxonomists for standard genome sequencing and annotation.</title>
        <authorList>
            <consortium name="The Broad Institute Genomics Platform"/>
            <consortium name="The Broad Institute Genome Sequencing Center for Infectious Disease"/>
            <person name="Wu L."/>
            <person name="Ma J."/>
        </authorList>
    </citation>
    <scope>NUCLEOTIDE SEQUENCE [LARGE SCALE GENOMIC DNA]</scope>
    <source>
        <strain evidence="2 3">JCM 16374</strain>
    </source>
</reference>
<dbReference type="InterPro" id="IPR052914">
    <property type="entry name" value="Aldehyde_Oxdr_Iron-Sulfur"/>
</dbReference>
<organism evidence="2 3">
    <name type="scientific">Streptomyces lunalinharesii</name>
    <dbReference type="NCBI Taxonomy" id="333384"/>
    <lineage>
        <taxon>Bacteria</taxon>
        <taxon>Bacillati</taxon>
        <taxon>Actinomycetota</taxon>
        <taxon>Actinomycetes</taxon>
        <taxon>Kitasatosporales</taxon>
        <taxon>Streptomycetaceae</taxon>
        <taxon>Streptomyces</taxon>
    </lineage>
</organism>
<evidence type="ECO:0000259" key="1">
    <source>
        <dbReference type="PROSITE" id="PS51085"/>
    </source>
</evidence>
<dbReference type="InterPro" id="IPR036884">
    <property type="entry name" value="2Fe-2S-bd_dom_sf"/>
</dbReference>
<dbReference type="CDD" id="cd00207">
    <property type="entry name" value="fer2"/>
    <property type="match status" value="1"/>
</dbReference>
<dbReference type="Pfam" id="PF00111">
    <property type="entry name" value="Fer2"/>
    <property type="match status" value="1"/>
</dbReference>
<protein>
    <submittedName>
        <fullName evidence="2">(2Fe-2S)-binding protein</fullName>
    </submittedName>
</protein>
<dbReference type="InterPro" id="IPR002888">
    <property type="entry name" value="2Fe-2S-bd"/>
</dbReference>
<evidence type="ECO:0000313" key="2">
    <source>
        <dbReference type="EMBL" id="GAA2662874.1"/>
    </source>
</evidence>
<dbReference type="Pfam" id="PF01799">
    <property type="entry name" value="Fer2_2"/>
    <property type="match status" value="1"/>
</dbReference>
<dbReference type="SUPFAM" id="SSF54292">
    <property type="entry name" value="2Fe-2S ferredoxin-like"/>
    <property type="match status" value="1"/>
</dbReference>
<feature type="domain" description="2Fe-2S ferredoxin-type" evidence="1">
    <location>
        <begin position="13"/>
        <end position="90"/>
    </location>
</feature>
<dbReference type="Proteomes" id="UP001500994">
    <property type="component" value="Unassembled WGS sequence"/>
</dbReference>
<dbReference type="PANTHER" id="PTHR45331">
    <property type="entry name" value="OXIDOREDUCTASE, IRON-SULPHUR BINDING SUBUNIT-RELATED-RELATED"/>
    <property type="match status" value="1"/>
</dbReference>
<gene>
    <name evidence="2" type="ORF">GCM10009864_33450</name>
</gene>
<dbReference type="Gene3D" id="3.10.20.30">
    <property type="match status" value="1"/>
</dbReference>
<dbReference type="PROSITE" id="PS51085">
    <property type="entry name" value="2FE2S_FER_2"/>
    <property type="match status" value="1"/>
</dbReference>
<proteinExistence type="predicted"/>
<dbReference type="InterPro" id="IPR001041">
    <property type="entry name" value="2Fe-2S_ferredoxin-type"/>
</dbReference>
<dbReference type="InterPro" id="IPR012675">
    <property type="entry name" value="Beta-grasp_dom_sf"/>
</dbReference>